<dbReference type="GO" id="GO:0004109">
    <property type="term" value="F:coproporphyrinogen oxidase activity"/>
    <property type="evidence" value="ECO:0007669"/>
    <property type="project" value="UniProtKB-EC"/>
</dbReference>
<dbReference type="SUPFAM" id="SSF102886">
    <property type="entry name" value="Coproporphyrinogen III oxidase"/>
    <property type="match status" value="1"/>
</dbReference>
<protein>
    <recommendedName>
        <fullName evidence="4">coproporphyrinogen oxidase</fullName>
        <ecNumber evidence="4">1.3.3.3</ecNumber>
    </recommendedName>
</protein>
<dbReference type="PANTHER" id="PTHR10755">
    <property type="entry name" value="COPROPORPHYRINOGEN III OXIDASE, MITOCHONDRIAL"/>
    <property type="match status" value="1"/>
</dbReference>
<dbReference type="InterPro" id="IPR018375">
    <property type="entry name" value="Coprogen_oxidase_CS"/>
</dbReference>
<dbReference type="InterPro" id="IPR001260">
    <property type="entry name" value="Coprogen_oxidase_aer"/>
</dbReference>
<dbReference type="AlphaFoldDB" id="A0A0H5QNZ0"/>
<evidence type="ECO:0000256" key="1">
    <source>
        <dbReference type="ARBA" id="ARBA00005168"/>
    </source>
</evidence>
<dbReference type="PIRSF" id="PIRSF000166">
    <property type="entry name" value="Coproporphyri_ox"/>
    <property type="match status" value="1"/>
</dbReference>
<comment type="pathway">
    <text evidence="1">Porphyrin-containing compound metabolism; protoporphyrin-IX biosynthesis; protoporphyrinogen-IX from coproporphyrinogen-III (O2 route): step 1/1.</text>
</comment>
<organism evidence="7">
    <name type="scientific">Spongospora subterranea</name>
    <dbReference type="NCBI Taxonomy" id="70186"/>
    <lineage>
        <taxon>Eukaryota</taxon>
        <taxon>Sar</taxon>
        <taxon>Rhizaria</taxon>
        <taxon>Endomyxa</taxon>
        <taxon>Phytomyxea</taxon>
        <taxon>Plasmodiophorida</taxon>
        <taxon>Plasmodiophoridae</taxon>
        <taxon>Spongospora</taxon>
    </lineage>
</organism>
<dbReference type="InterPro" id="IPR036406">
    <property type="entry name" value="Coprogen_oxidase_aer_sf"/>
</dbReference>
<dbReference type="PRINTS" id="PR00073">
    <property type="entry name" value="COPRGNOXDASE"/>
</dbReference>
<accession>A0A0H5QNZ0</accession>
<proteinExistence type="inferred from homology"/>
<evidence type="ECO:0000256" key="6">
    <source>
        <dbReference type="ARBA" id="ARBA00023244"/>
    </source>
</evidence>
<comment type="similarity">
    <text evidence="2">Belongs to the aerobic coproporphyrinogen-III oxidase family.</text>
</comment>
<dbReference type="Gene3D" id="3.40.1500.10">
    <property type="entry name" value="Coproporphyrinogen III oxidase, aerobic"/>
    <property type="match status" value="1"/>
</dbReference>
<dbReference type="PANTHER" id="PTHR10755:SF0">
    <property type="entry name" value="OXYGEN-DEPENDENT COPROPORPHYRINOGEN-III OXIDASE, MITOCHONDRIAL"/>
    <property type="match status" value="1"/>
</dbReference>
<reference evidence="7" key="1">
    <citation type="submission" date="2015-04" db="EMBL/GenBank/DDBJ databases">
        <title>The genome sequence of the plant pathogenic Rhizarian Plasmodiophora brassicae reveals insights in its biotrophic life cycle and the origin of chitin synthesis.</title>
        <authorList>
            <person name="Schwelm A."/>
            <person name="Fogelqvist J."/>
            <person name="Knaust A."/>
            <person name="Julke S."/>
            <person name="Lilja T."/>
            <person name="Dhandapani V."/>
            <person name="Bonilla-Rosso G."/>
            <person name="Karlsson M."/>
            <person name="Shevchenko A."/>
            <person name="Choi S.R."/>
            <person name="Kim H.G."/>
            <person name="Park J.Y."/>
            <person name="Lim Y.P."/>
            <person name="Ludwig-Muller J."/>
            <person name="Dixelius C."/>
        </authorList>
    </citation>
    <scope>NUCLEOTIDE SEQUENCE</scope>
    <source>
        <tissue evidence="7">Potato root galls</tissue>
    </source>
</reference>
<dbReference type="NCBIfam" id="NF003727">
    <property type="entry name" value="PRK05330.1"/>
    <property type="match status" value="1"/>
</dbReference>
<evidence type="ECO:0000256" key="3">
    <source>
        <dbReference type="ARBA" id="ARBA00011738"/>
    </source>
</evidence>
<dbReference type="EMBL" id="HACM01003306">
    <property type="protein sequence ID" value="CRZ03748.1"/>
    <property type="molecule type" value="Transcribed_RNA"/>
</dbReference>
<dbReference type="GO" id="GO:0006782">
    <property type="term" value="P:protoporphyrinogen IX biosynthetic process"/>
    <property type="evidence" value="ECO:0007669"/>
    <property type="project" value="UniProtKB-UniPathway"/>
</dbReference>
<sequence>YMVLSNMATAPLFSKIWDDNPERLKAETVVRSIQDRICSKVLELEGPGSRFREDVWHRPNPNEGGGITRVLQDGIVFEKAGVNVSIVSGQLPAHAIQSMKADHSSLTRVSTDNVVFFAAGVSVVIHGRNPHVPTMHCNYRYFELEIAEDDKIWWIGGGTDLTPSYINDEDCTHFHLVQKTACDQFSPSFYPEFKSWCDRYFYLPHRNECRGVGGIFFDDVDTLPFDKAMAFLETCGFAVNDAYFPIVIRNMDHATNDDERHWQQLRRGRYAEFNLVYDRGTKFGLHTPSARIESILMSLPLTCRWEYGYEPKPDSPEQDLVTVLRSPKDWLSLQLGQ</sequence>
<keyword evidence="6" id="KW-0627">Porphyrin biosynthesis</keyword>
<comment type="subunit">
    <text evidence="3">Homodimer.</text>
</comment>
<evidence type="ECO:0000313" key="7">
    <source>
        <dbReference type="EMBL" id="CRZ03748.1"/>
    </source>
</evidence>
<keyword evidence="5" id="KW-0560">Oxidoreductase</keyword>
<evidence type="ECO:0000256" key="2">
    <source>
        <dbReference type="ARBA" id="ARBA00010644"/>
    </source>
</evidence>
<evidence type="ECO:0000256" key="4">
    <source>
        <dbReference type="ARBA" id="ARBA00012869"/>
    </source>
</evidence>
<feature type="non-terminal residue" evidence="7">
    <location>
        <position position="1"/>
    </location>
</feature>
<evidence type="ECO:0000256" key="5">
    <source>
        <dbReference type="ARBA" id="ARBA00023002"/>
    </source>
</evidence>
<dbReference type="EC" id="1.3.3.3" evidence="4"/>
<dbReference type="GO" id="GO:0005737">
    <property type="term" value="C:cytoplasm"/>
    <property type="evidence" value="ECO:0007669"/>
    <property type="project" value="TreeGrafter"/>
</dbReference>
<dbReference type="Pfam" id="PF01218">
    <property type="entry name" value="Coprogen_oxidas"/>
    <property type="match status" value="1"/>
</dbReference>
<name>A0A0H5QNZ0_9EUKA</name>
<dbReference type="UniPathway" id="UPA00251">
    <property type="reaction ID" value="UER00322"/>
</dbReference>
<dbReference type="PROSITE" id="PS01021">
    <property type="entry name" value="COPROGEN_OXIDASE"/>
    <property type="match status" value="1"/>
</dbReference>